<evidence type="ECO:0000313" key="1">
    <source>
        <dbReference type="EMBL" id="KAI9919602.1"/>
    </source>
</evidence>
<dbReference type="Proteomes" id="UP001163321">
    <property type="component" value="Chromosome 11"/>
</dbReference>
<gene>
    <name evidence="1" type="ORF">PsorP6_017718</name>
</gene>
<name>A0ACC0WMJ7_9STRA</name>
<reference evidence="1 2" key="1">
    <citation type="journal article" date="2022" name="bioRxiv">
        <title>The genome of the oomycete Peronosclerospora sorghi, a cosmopolitan pathogen of maize and sorghum, is inflated with dispersed pseudogenes.</title>
        <authorList>
            <person name="Fletcher K."/>
            <person name="Martin F."/>
            <person name="Isakeit T."/>
            <person name="Cavanaugh K."/>
            <person name="Magill C."/>
            <person name="Michelmore R."/>
        </authorList>
    </citation>
    <scope>NUCLEOTIDE SEQUENCE [LARGE SCALE GENOMIC DNA]</scope>
    <source>
        <strain evidence="1">P6</strain>
    </source>
</reference>
<organism evidence="1 2">
    <name type="scientific">Peronosclerospora sorghi</name>
    <dbReference type="NCBI Taxonomy" id="230839"/>
    <lineage>
        <taxon>Eukaryota</taxon>
        <taxon>Sar</taxon>
        <taxon>Stramenopiles</taxon>
        <taxon>Oomycota</taxon>
        <taxon>Peronosporomycetes</taxon>
        <taxon>Peronosporales</taxon>
        <taxon>Peronosporaceae</taxon>
        <taxon>Peronosclerospora</taxon>
    </lineage>
</organism>
<comment type="caution">
    <text evidence="1">The sequence shown here is derived from an EMBL/GenBank/DDBJ whole genome shotgun (WGS) entry which is preliminary data.</text>
</comment>
<evidence type="ECO:0000313" key="2">
    <source>
        <dbReference type="Proteomes" id="UP001163321"/>
    </source>
</evidence>
<dbReference type="EMBL" id="CM047590">
    <property type="protein sequence ID" value="KAI9919602.1"/>
    <property type="molecule type" value="Genomic_DNA"/>
</dbReference>
<protein>
    <submittedName>
        <fullName evidence="1">Uncharacterized protein</fullName>
    </submittedName>
</protein>
<keyword evidence="2" id="KW-1185">Reference proteome</keyword>
<sequence length="113" mass="12272">MAQSTYLVPCVLVYHHDPPIEIEQVTVPRFLSKLCLVASAGALEQEADMCSFGTTPTSSSASWTLSLASSTTMVDNVTPILHDCLAPNPTHRPRATHVMAVCQRFLDELSSRA</sequence>
<accession>A0ACC0WMJ7</accession>
<proteinExistence type="predicted"/>